<evidence type="ECO:0000313" key="2">
    <source>
        <dbReference type="EMBL" id="KAG0476424.1"/>
    </source>
</evidence>
<sequence length="304" mass="33199">MATPSPIDIKSAARKLPIKRKSPSQLIPIANPNPAIVSVSDSSSRPSSNNGYHEDDPDAEYDEEEPEDDGTDAKQPPFKFHRIWSESDEIRFLQGLLGCWSQGRSTAPWPAVLHGAELFRLSQHDRDLLHLSTRLWDPVHASTSPFSAPDVASAGSSGNKRRRPIPSAPALKASASSSPQLAATEITPYIPQNQPHVVESNALPEGTDAAISHEEEPKEDPTLPPAGGSAEMKVGPKNPAVNWILDALDDALKEVRSVVAVQGAISSDDSLKKGVENKDLLKRWQEQRLAELDLIAQRWRLFTE</sequence>
<evidence type="ECO:0000313" key="3">
    <source>
        <dbReference type="Proteomes" id="UP000636800"/>
    </source>
</evidence>
<dbReference type="AlphaFoldDB" id="A0A835UUN1"/>
<dbReference type="GO" id="GO:0005634">
    <property type="term" value="C:nucleus"/>
    <property type="evidence" value="ECO:0007669"/>
    <property type="project" value="TreeGrafter"/>
</dbReference>
<dbReference type="PANTHER" id="PTHR31662:SF8">
    <property type="entry name" value="EXPRESSED PROTEIN"/>
    <property type="match status" value="1"/>
</dbReference>
<evidence type="ECO:0000256" key="1">
    <source>
        <dbReference type="SAM" id="MobiDB-lite"/>
    </source>
</evidence>
<feature type="compositionally biased region" description="Acidic residues" evidence="1">
    <location>
        <begin position="55"/>
        <end position="70"/>
    </location>
</feature>
<dbReference type="Proteomes" id="UP000636800">
    <property type="component" value="Chromosome 6"/>
</dbReference>
<keyword evidence="3" id="KW-1185">Reference proteome</keyword>
<dbReference type="PANTHER" id="PTHR31662">
    <property type="entry name" value="BNAANNG10740D PROTEIN-RELATED"/>
    <property type="match status" value="1"/>
</dbReference>
<protein>
    <submittedName>
        <fullName evidence="2">Uncharacterized protein</fullName>
    </submittedName>
</protein>
<organism evidence="2 3">
    <name type="scientific">Vanilla planifolia</name>
    <name type="common">Vanilla</name>
    <dbReference type="NCBI Taxonomy" id="51239"/>
    <lineage>
        <taxon>Eukaryota</taxon>
        <taxon>Viridiplantae</taxon>
        <taxon>Streptophyta</taxon>
        <taxon>Embryophyta</taxon>
        <taxon>Tracheophyta</taxon>
        <taxon>Spermatophyta</taxon>
        <taxon>Magnoliopsida</taxon>
        <taxon>Liliopsida</taxon>
        <taxon>Asparagales</taxon>
        <taxon>Orchidaceae</taxon>
        <taxon>Vanilloideae</taxon>
        <taxon>Vanilleae</taxon>
        <taxon>Vanilla</taxon>
    </lineage>
</organism>
<accession>A0A835UUN1</accession>
<feature type="region of interest" description="Disordered" evidence="1">
    <location>
        <begin position="140"/>
        <end position="178"/>
    </location>
</feature>
<gene>
    <name evidence="2" type="ORF">HPP92_013265</name>
</gene>
<feature type="compositionally biased region" description="Low complexity" evidence="1">
    <location>
        <begin position="168"/>
        <end position="178"/>
    </location>
</feature>
<dbReference type="EMBL" id="JADCNL010000006">
    <property type="protein sequence ID" value="KAG0476424.1"/>
    <property type="molecule type" value="Genomic_DNA"/>
</dbReference>
<dbReference type="GO" id="GO:0006355">
    <property type="term" value="P:regulation of DNA-templated transcription"/>
    <property type="evidence" value="ECO:0007669"/>
    <property type="project" value="InterPro"/>
</dbReference>
<dbReference type="InterPro" id="IPR007592">
    <property type="entry name" value="GEBP"/>
</dbReference>
<proteinExistence type="predicted"/>
<feature type="region of interest" description="Disordered" evidence="1">
    <location>
        <begin position="212"/>
        <end position="231"/>
    </location>
</feature>
<reference evidence="2 3" key="1">
    <citation type="journal article" date="2020" name="Nat. Food">
        <title>A phased Vanilla planifolia genome enables genetic improvement of flavour and production.</title>
        <authorList>
            <person name="Hasing T."/>
            <person name="Tang H."/>
            <person name="Brym M."/>
            <person name="Khazi F."/>
            <person name="Huang T."/>
            <person name="Chambers A.H."/>
        </authorList>
    </citation>
    <scope>NUCLEOTIDE SEQUENCE [LARGE SCALE GENOMIC DNA]</scope>
    <source>
        <tissue evidence="2">Leaf</tissue>
    </source>
</reference>
<feature type="compositionally biased region" description="Basic residues" evidence="1">
    <location>
        <begin position="12"/>
        <end position="22"/>
    </location>
</feature>
<feature type="region of interest" description="Disordered" evidence="1">
    <location>
        <begin position="1"/>
        <end position="77"/>
    </location>
</feature>
<feature type="compositionally biased region" description="Low complexity" evidence="1">
    <location>
        <begin position="38"/>
        <end position="48"/>
    </location>
</feature>
<name>A0A835UUN1_VANPL</name>
<feature type="compositionally biased region" description="Basic and acidic residues" evidence="1">
    <location>
        <begin position="212"/>
        <end position="221"/>
    </location>
</feature>
<dbReference type="OrthoDB" id="6270329at2759"/>
<comment type="caution">
    <text evidence="2">The sequence shown here is derived from an EMBL/GenBank/DDBJ whole genome shotgun (WGS) entry which is preliminary data.</text>
</comment>